<evidence type="ECO:0000256" key="2">
    <source>
        <dbReference type="ARBA" id="ARBA00022679"/>
    </source>
</evidence>
<dbReference type="GO" id="GO:0016020">
    <property type="term" value="C:membrane"/>
    <property type="evidence" value="ECO:0007669"/>
    <property type="project" value="UniProtKB-SubCell"/>
</dbReference>
<evidence type="ECO:0000256" key="8">
    <source>
        <dbReference type="SAM" id="MobiDB-lite"/>
    </source>
</evidence>
<evidence type="ECO:0000313" key="11">
    <source>
        <dbReference type="EMBL" id="PVE46666.1"/>
    </source>
</evidence>
<protein>
    <submittedName>
        <fullName evidence="11">1-acyl-sn-glycerol-3-phosphate acyltransferase</fullName>
    </submittedName>
</protein>
<comment type="subcellular location">
    <subcellularLocation>
        <location evidence="1">Membrane</location>
    </subcellularLocation>
</comment>
<evidence type="ECO:0000313" key="12">
    <source>
        <dbReference type="Proteomes" id="UP000244810"/>
    </source>
</evidence>
<sequence>MTSTPAKPLAAETPAPRDPTWVSPDGDPPPVRIGPLGWLVLALRLPVLGLVVFGGLALHLTLRLLERPLFGLKRPVTPFVTQAVCRAAFLVLGIGFRTRGRPMQGRGAVVANHVSWLDIFAMNAPQRIYFVAKNEVAGWPGIGWLAKATGTVFIRRDPREAKAQKLVFEARLRAGHHLCFFPEGTSSDGLRILPFKPTLFAAFFDPDLAGLLSIQPVTLVYTGPPGRDPRFYAWWGTLGFGGHLVRVLAQIRQGQVEVVYHPPIPVAETPSRKAMASRCEAAVKAGLIAGLPEGSLRD</sequence>
<keyword evidence="3 9" id="KW-0812">Transmembrane</keyword>
<keyword evidence="7 11" id="KW-0012">Acyltransferase</keyword>
<keyword evidence="6 9" id="KW-0472">Membrane</keyword>
<evidence type="ECO:0000256" key="9">
    <source>
        <dbReference type="SAM" id="Phobius"/>
    </source>
</evidence>
<dbReference type="RefSeq" id="WP_107752920.1">
    <property type="nucleotide sequence ID" value="NZ_QBKF01000008.1"/>
</dbReference>
<dbReference type="Proteomes" id="UP000244810">
    <property type="component" value="Unassembled WGS sequence"/>
</dbReference>
<evidence type="ECO:0000256" key="7">
    <source>
        <dbReference type="ARBA" id="ARBA00023315"/>
    </source>
</evidence>
<dbReference type="GO" id="GO:0016746">
    <property type="term" value="F:acyltransferase activity"/>
    <property type="evidence" value="ECO:0007669"/>
    <property type="project" value="UniProtKB-KW"/>
</dbReference>
<dbReference type="CDD" id="cd07989">
    <property type="entry name" value="LPLAT_AGPAT-like"/>
    <property type="match status" value="1"/>
</dbReference>
<keyword evidence="4 9" id="KW-1133">Transmembrane helix</keyword>
<dbReference type="OrthoDB" id="9806880at2"/>
<dbReference type="EMBL" id="QDDR01000008">
    <property type="protein sequence ID" value="PVE46666.1"/>
    <property type="molecule type" value="Genomic_DNA"/>
</dbReference>
<evidence type="ECO:0000256" key="3">
    <source>
        <dbReference type="ARBA" id="ARBA00022692"/>
    </source>
</evidence>
<dbReference type="PANTHER" id="PTHR23063">
    <property type="entry name" value="PHOSPHOLIPID ACYLTRANSFERASE"/>
    <property type="match status" value="1"/>
</dbReference>
<gene>
    <name evidence="11" type="ORF">DDE23_16100</name>
</gene>
<reference evidence="11 12" key="1">
    <citation type="journal article" date="2011" name="Syst. Appl. Microbiol.">
        <title>Defluviimonas denitrificans gen. nov., sp. nov., and Pararhodobacter aggregans gen. nov., sp. nov., non-phototrophic Rhodobacteraceae from the biofilter of a marine aquaculture.</title>
        <authorList>
            <person name="Foesel B.U."/>
            <person name="Drake H.L."/>
            <person name="Schramm A."/>
        </authorList>
    </citation>
    <scope>NUCLEOTIDE SEQUENCE [LARGE SCALE GENOMIC DNA]</scope>
    <source>
        <strain evidence="11 12">D1-19</strain>
    </source>
</reference>
<accession>A0A2T7UPS5</accession>
<organism evidence="11 12">
    <name type="scientific">Pararhodobacter aggregans</name>
    <dbReference type="NCBI Taxonomy" id="404875"/>
    <lineage>
        <taxon>Bacteria</taxon>
        <taxon>Pseudomonadati</taxon>
        <taxon>Pseudomonadota</taxon>
        <taxon>Alphaproteobacteria</taxon>
        <taxon>Rhodobacterales</taxon>
        <taxon>Paracoccaceae</taxon>
        <taxon>Pararhodobacter</taxon>
    </lineage>
</organism>
<dbReference type="AlphaFoldDB" id="A0A2T7UPS5"/>
<name>A0A2T7UPS5_9RHOB</name>
<evidence type="ECO:0000256" key="4">
    <source>
        <dbReference type="ARBA" id="ARBA00022989"/>
    </source>
</evidence>
<dbReference type="SUPFAM" id="SSF69593">
    <property type="entry name" value="Glycerol-3-phosphate (1)-acyltransferase"/>
    <property type="match status" value="1"/>
</dbReference>
<evidence type="ECO:0000256" key="6">
    <source>
        <dbReference type="ARBA" id="ARBA00023136"/>
    </source>
</evidence>
<proteinExistence type="predicted"/>
<dbReference type="PANTHER" id="PTHR23063:SF52">
    <property type="entry name" value="LYSOPHOSPHATIDYLCHOLINE ACYLTRANSFERASE"/>
    <property type="match status" value="1"/>
</dbReference>
<comment type="caution">
    <text evidence="11">The sequence shown here is derived from an EMBL/GenBank/DDBJ whole genome shotgun (WGS) entry which is preliminary data.</text>
</comment>
<dbReference type="GO" id="GO:0006629">
    <property type="term" value="P:lipid metabolic process"/>
    <property type="evidence" value="ECO:0007669"/>
    <property type="project" value="UniProtKB-KW"/>
</dbReference>
<keyword evidence="12" id="KW-1185">Reference proteome</keyword>
<keyword evidence="5" id="KW-0443">Lipid metabolism</keyword>
<dbReference type="SMART" id="SM00563">
    <property type="entry name" value="PlsC"/>
    <property type="match status" value="1"/>
</dbReference>
<evidence type="ECO:0000256" key="1">
    <source>
        <dbReference type="ARBA" id="ARBA00004370"/>
    </source>
</evidence>
<feature type="region of interest" description="Disordered" evidence="8">
    <location>
        <begin position="1"/>
        <end position="26"/>
    </location>
</feature>
<feature type="domain" description="Phospholipid/glycerol acyltransferase" evidence="10">
    <location>
        <begin position="107"/>
        <end position="222"/>
    </location>
</feature>
<keyword evidence="2 11" id="KW-0808">Transferase</keyword>
<evidence type="ECO:0000259" key="10">
    <source>
        <dbReference type="SMART" id="SM00563"/>
    </source>
</evidence>
<dbReference type="Pfam" id="PF01553">
    <property type="entry name" value="Acyltransferase"/>
    <property type="match status" value="1"/>
</dbReference>
<feature type="transmembrane region" description="Helical" evidence="9">
    <location>
        <begin position="36"/>
        <end position="59"/>
    </location>
</feature>
<dbReference type="InterPro" id="IPR002123">
    <property type="entry name" value="Plipid/glycerol_acylTrfase"/>
</dbReference>
<evidence type="ECO:0000256" key="5">
    <source>
        <dbReference type="ARBA" id="ARBA00023098"/>
    </source>
</evidence>